<feature type="signal peptide" evidence="2">
    <location>
        <begin position="1"/>
        <end position="17"/>
    </location>
</feature>
<accession>A0AAD4CFA7</accession>
<dbReference type="Proteomes" id="UP001194746">
    <property type="component" value="Unassembled WGS sequence"/>
</dbReference>
<keyword evidence="2" id="KW-0732">Signal</keyword>
<evidence type="ECO:0000313" key="3">
    <source>
        <dbReference type="EMBL" id="KAF9884733.1"/>
    </source>
</evidence>
<evidence type="ECO:0000313" key="4">
    <source>
        <dbReference type="Proteomes" id="UP001194746"/>
    </source>
</evidence>
<reference evidence="3" key="2">
    <citation type="submission" date="2020-02" db="EMBL/GenBank/DDBJ databases">
        <authorList>
            <person name="Gilchrist C.L.M."/>
            <person name="Chooi Y.-H."/>
        </authorList>
    </citation>
    <scope>NUCLEOTIDE SEQUENCE</scope>
    <source>
        <strain evidence="3">MST-FP2251</strain>
    </source>
</reference>
<dbReference type="EMBL" id="VCAU01000113">
    <property type="protein sequence ID" value="KAF9884733.1"/>
    <property type="molecule type" value="Genomic_DNA"/>
</dbReference>
<sequence length="130" mass="13321">MKFTGIALAGFVSCAAAFPPLGFFTPPPPQSSSSAIASSSATPSPSSIVARDLGEPPVMTPSSSASIVPTGFPWAPFEKRQFGFPSSFTSMPIPTGLPFEKRQFYDLPSSSAATPSSTATPSATPSATPF</sequence>
<comment type="caution">
    <text evidence="3">The sequence shown here is derived from an EMBL/GenBank/DDBJ whole genome shotgun (WGS) entry which is preliminary data.</text>
</comment>
<feature type="region of interest" description="Disordered" evidence="1">
    <location>
        <begin position="108"/>
        <end position="130"/>
    </location>
</feature>
<dbReference type="AlphaFoldDB" id="A0AAD4CFA7"/>
<feature type="region of interest" description="Disordered" evidence="1">
    <location>
        <begin position="28"/>
        <end position="64"/>
    </location>
</feature>
<evidence type="ECO:0000256" key="1">
    <source>
        <dbReference type="SAM" id="MobiDB-lite"/>
    </source>
</evidence>
<feature type="chain" id="PRO_5042289219" evidence="2">
    <location>
        <begin position="18"/>
        <end position="130"/>
    </location>
</feature>
<organism evidence="3 4">
    <name type="scientific">Aspergillus nanangensis</name>
    <dbReference type="NCBI Taxonomy" id="2582783"/>
    <lineage>
        <taxon>Eukaryota</taxon>
        <taxon>Fungi</taxon>
        <taxon>Dikarya</taxon>
        <taxon>Ascomycota</taxon>
        <taxon>Pezizomycotina</taxon>
        <taxon>Eurotiomycetes</taxon>
        <taxon>Eurotiomycetidae</taxon>
        <taxon>Eurotiales</taxon>
        <taxon>Aspergillaceae</taxon>
        <taxon>Aspergillus</taxon>
        <taxon>Aspergillus subgen. Circumdati</taxon>
    </lineage>
</organism>
<proteinExistence type="predicted"/>
<protein>
    <submittedName>
        <fullName evidence="3">Uncharacterized protein</fullName>
    </submittedName>
</protein>
<keyword evidence="4" id="KW-1185">Reference proteome</keyword>
<feature type="compositionally biased region" description="Low complexity" evidence="1">
    <location>
        <begin position="31"/>
        <end position="47"/>
    </location>
</feature>
<evidence type="ECO:0000256" key="2">
    <source>
        <dbReference type="SAM" id="SignalP"/>
    </source>
</evidence>
<gene>
    <name evidence="3" type="ORF">FE257_001294</name>
</gene>
<reference evidence="3" key="1">
    <citation type="journal article" date="2019" name="Beilstein J. Org. Chem.">
        <title>Nanangenines: drimane sesquiterpenoids as the dominant metabolite cohort of a novel Australian fungus, Aspergillus nanangensis.</title>
        <authorList>
            <person name="Lacey H.J."/>
            <person name="Gilchrist C.L.M."/>
            <person name="Crombie A."/>
            <person name="Kalaitzis J.A."/>
            <person name="Vuong D."/>
            <person name="Rutledge P.J."/>
            <person name="Turner P."/>
            <person name="Pitt J.I."/>
            <person name="Lacey E."/>
            <person name="Chooi Y.H."/>
            <person name="Piggott A.M."/>
        </authorList>
    </citation>
    <scope>NUCLEOTIDE SEQUENCE</scope>
    <source>
        <strain evidence="3">MST-FP2251</strain>
    </source>
</reference>
<name>A0AAD4CFA7_ASPNN</name>